<dbReference type="GO" id="GO:0016491">
    <property type="term" value="F:oxidoreductase activity"/>
    <property type="evidence" value="ECO:0007669"/>
    <property type="project" value="UniProtKB-KW"/>
</dbReference>
<protein>
    <submittedName>
        <fullName evidence="3">Hydroxyacid dehydrogenase</fullName>
    </submittedName>
</protein>
<dbReference type="AlphaFoldDB" id="A0A1X9LSV9"/>
<evidence type="ECO:0000313" key="3">
    <source>
        <dbReference type="EMBL" id="ARJ07001.1"/>
    </source>
</evidence>
<evidence type="ECO:0000256" key="1">
    <source>
        <dbReference type="ARBA" id="ARBA00023002"/>
    </source>
</evidence>
<dbReference type="GO" id="GO:0051287">
    <property type="term" value="F:NAD binding"/>
    <property type="evidence" value="ECO:0007669"/>
    <property type="project" value="InterPro"/>
</dbReference>
<reference evidence="3 4" key="1">
    <citation type="submission" date="2017-04" db="EMBL/GenBank/DDBJ databases">
        <authorList>
            <person name="Afonso C.L."/>
            <person name="Miller P.J."/>
            <person name="Scott M.A."/>
            <person name="Spackman E."/>
            <person name="Goraichik I."/>
            <person name="Dimitrov K.M."/>
            <person name="Suarez D.L."/>
            <person name="Swayne D.E."/>
        </authorList>
    </citation>
    <scope>NUCLEOTIDE SEQUENCE [LARGE SCALE GENOMIC DNA]</scope>
    <source>
        <strain evidence="4">XA(T)</strain>
    </source>
</reference>
<proteinExistence type="predicted"/>
<dbReference type="InterPro" id="IPR006140">
    <property type="entry name" value="D-isomer_DH_NAD-bd"/>
</dbReference>
<dbReference type="SUPFAM" id="SSF51735">
    <property type="entry name" value="NAD(P)-binding Rossmann-fold domains"/>
    <property type="match status" value="1"/>
</dbReference>
<dbReference type="RefSeq" id="WP_085021139.1">
    <property type="nucleotide sequence ID" value="NZ_BMHD01000001.1"/>
</dbReference>
<dbReference type="Proteomes" id="UP000192775">
    <property type="component" value="Chromosome"/>
</dbReference>
<organism evidence="3 4">
    <name type="scientific">Cnuibacter physcomitrellae</name>
    <dbReference type="NCBI Taxonomy" id="1619308"/>
    <lineage>
        <taxon>Bacteria</taxon>
        <taxon>Bacillati</taxon>
        <taxon>Actinomycetota</taxon>
        <taxon>Actinomycetes</taxon>
        <taxon>Micrococcales</taxon>
        <taxon>Microbacteriaceae</taxon>
        <taxon>Cnuibacter</taxon>
    </lineage>
</organism>
<dbReference type="Gene3D" id="3.40.50.720">
    <property type="entry name" value="NAD(P)-binding Rossmann-like Domain"/>
    <property type="match status" value="2"/>
</dbReference>
<name>A0A1X9LSV9_9MICO</name>
<dbReference type="PANTHER" id="PTHR43333:SF1">
    <property type="entry name" value="D-ISOMER SPECIFIC 2-HYDROXYACID DEHYDROGENASE NAD-BINDING DOMAIN-CONTAINING PROTEIN"/>
    <property type="match status" value="1"/>
</dbReference>
<dbReference type="Pfam" id="PF02826">
    <property type="entry name" value="2-Hacid_dh_C"/>
    <property type="match status" value="1"/>
</dbReference>
<dbReference type="EMBL" id="CP020715">
    <property type="protein sequence ID" value="ARJ07001.1"/>
    <property type="molecule type" value="Genomic_DNA"/>
</dbReference>
<keyword evidence="2" id="KW-0520">NAD</keyword>
<sequence length="308" mass="32693">MSELRVGVLPETNDRVERAVREAGGSVVEVREGERLDGLVVWFGTRPDDLERTLEAHPEASWVQLPSAGIEKYAGSLRAHLELAWTSAKGAYAEPVAEHALALTLALLRLLPERARATSWGEVAGTSLHGLEVVVVGAGGVGLEIVRLMKGFRTTVTVVRRSDAPAEGADRTVTSDRLAEVLAHADVVVVAAALTDGTRRLLDADALALLQPHAVVVNIARGGLIDTDALVSALREERIAGAALDVTDPEPLPDGHPLWTEPRALITPHTADTPAMIEPLLADRIGRNVAARRAGSPLEGVVDPRAGY</sequence>
<keyword evidence="1" id="KW-0560">Oxidoreductase</keyword>
<dbReference type="PANTHER" id="PTHR43333">
    <property type="entry name" value="2-HACID_DH_C DOMAIN-CONTAINING PROTEIN"/>
    <property type="match status" value="1"/>
</dbReference>
<evidence type="ECO:0000313" key="4">
    <source>
        <dbReference type="Proteomes" id="UP000192775"/>
    </source>
</evidence>
<accession>A0A1X9LSV9</accession>
<keyword evidence="4" id="KW-1185">Reference proteome</keyword>
<evidence type="ECO:0000256" key="2">
    <source>
        <dbReference type="ARBA" id="ARBA00023027"/>
    </source>
</evidence>
<dbReference type="STRING" id="1619308.B5808_18560"/>
<dbReference type="KEGG" id="cphy:B5808_18560"/>
<dbReference type="InterPro" id="IPR036291">
    <property type="entry name" value="NAD(P)-bd_dom_sf"/>
</dbReference>
<gene>
    <name evidence="3" type="ORF">B5808_18560</name>
</gene>